<evidence type="ECO:0000313" key="6">
    <source>
        <dbReference type="Proteomes" id="UP000715781"/>
    </source>
</evidence>
<dbReference type="GO" id="GO:0019808">
    <property type="term" value="F:polyamine binding"/>
    <property type="evidence" value="ECO:0007669"/>
    <property type="project" value="InterPro"/>
</dbReference>
<reference evidence="5" key="2">
    <citation type="journal article" date="2022" name="Microbiol. Resour. Announc.">
        <title>Metagenome Sequencing to Explore Phylogenomics of Terrestrial Cyanobacteria.</title>
        <authorList>
            <person name="Ward R.D."/>
            <person name="Stajich J.E."/>
            <person name="Johansen J.R."/>
            <person name="Huntemann M."/>
            <person name="Clum A."/>
            <person name="Foster B."/>
            <person name="Foster B."/>
            <person name="Roux S."/>
            <person name="Palaniappan K."/>
            <person name="Varghese N."/>
            <person name="Mukherjee S."/>
            <person name="Reddy T.B.K."/>
            <person name="Daum C."/>
            <person name="Copeland A."/>
            <person name="Chen I.A."/>
            <person name="Ivanova N.N."/>
            <person name="Kyrpides N.C."/>
            <person name="Shapiro N."/>
            <person name="Eloe-Fadrosh E.A."/>
            <person name="Pietrasiak N."/>
        </authorList>
    </citation>
    <scope>NUCLEOTIDE SEQUENCE</scope>
    <source>
        <strain evidence="5">JT2-VF2</strain>
    </source>
</reference>
<keyword evidence="4" id="KW-0574">Periplasm</keyword>
<comment type="subcellular location">
    <subcellularLocation>
        <location evidence="1">Periplasm</location>
    </subcellularLocation>
</comment>
<dbReference type="PANTHER" id="PTHR30222:SF17">
    <property type="entry name" value="SPERMIDINE_PUTRESCINE-BINDING PERIPLASMIC PROTEIN"/>
    <property type="match status" value="1"/>
</dbReference>
<dbReference type="GO" id="GO:0015846">
    <property type="term" value="P:polyamine transport"/>
    <property type="evidence" value="ECO:0007669"/>
    <property type="project" value="InterPro"/>
</dbReference>
<dbReference type="EMBL" id="JAHHHN010000019">
    <property type="protein sequence ID" value="MBW4564150.1"/>
    <property type="molecule type" value="Genomic_DNA"/>
</dbReference>
<sequence>MDRRSFLLGTSTLVLSQLLIGCNGNNQTSLKVQLLRGSIPAQVVEQFQKVLQRNVQLKFAPVEQIQDLFKQLQSWQQQPKTSDQQGWSRFIPFRQDPKTPVADLVTLGDYWLKAAIEQKLIQPLEQSQLKQWSALDEKWKNLVTRNEQGNPDSQGQIWAAPYRWGSTVIVYNRNKFRELGWTPKDWGDLWRDEVRSRISLLNQPREVIGLVLKKLGKSYNTENLDQLPDLEKELRTLNQQVKFYGSSTYLEPLITGDTWLAVGWSEDVVPVLARYPQLAVVIPQSGTAIWADLWVRPAGIGKDTLFYQWIDFCWQTAIAKQIAILTKSNSPISTNIVASEIQEALKNLLLNNREVFDKSEFLLPLSPSATKQYESLFGKIKQA</sequence>
<organism evidence="5 6">
    <name type="scientific">Mojavia pulchra JT2-VF2</name>
    <dbReference type="NCBI Taxonomy" id="287848"/>
    <lineage>
        <taxon>Bacteria</taxon>
        <taxon>Bacillati</taxon>
        <taxon>Cyanobacteriota</taxon>
        <taxon>Cyanophyceae</taxon>
        <taxon>Nostocales</taxon>
        <taxon>Nostocaceae</taxon>
    </lineage>
</organism>
<name>A0A951Q4S3_9NOST</name>
<dbReference type="SUPFAM" id="SSF53850">
    <property type="entry name" value="Periplasmic binding protein-like II"/>
    <property type="match status" value="1"/>
</dbReference>
<dbReference type="GO" id="GO:0042597">
    <property type="term" value="C:periplasmic space"/>
    <property type="evidence" value="ECO:0007669"/>
    <property type="project" value="UniProtKB-SubCell"/>
</dbReference>
<dbReference type="InterPro" id="IPR001188">
    <property type="entry name" value="Sperm_putr-bd"/>
</dbReference>
<accession>A0A951Q4S3</accession>
<protein>
    <submittedName>
        <fullName evidence="5">Extracellular solute-binding protein</fullName>
    </submittedName>
</protein>
<keyword evidence="3" id="KW-0732">Signal</keyword>
<dbReference type="PROSITE" id="PS51257">
    <property type="entry name" value="PROKAR_LIPOPROTEIN"/>
    <property type="match status" value="1"/>
</dbReference>
<gene>
    <name evidence="5" type="ORF">KME32_24015</name>
</gene>
<comment type="caution">
    <text evidence="5">The sequence shown here is derived from an EMBL/GenBank/DDBJ whole genome shotgun (WGS) entry which is preliminary data.</text>
</comment>
<dbReference type="CDD" id="cd13661">
    <property type="entry name" value="PBP2_PotD_PotF_like_1"/>
    <property type="match status" value="1"/>
</dbReference>
<dbReference type="Pfam" id="PF13343">
    <property type="entry name" value="SBP_bac_6"/>
    <property type="match status" value="1"/>
</dbReference>
<evidence type="ECO:0000256" key="4">
    <source>
        <dbReference type="ARBA" id="ARBA00022764"/>
    </source>
</evidence>
<dbReference type="AlphaFoldDB" id="A0A951Q4S3"/>
<dbReference type="Proteomes" id="UP000715781">
    <property type="component" value="Unassembled WGS sequence"/>
</dbReference>
<reference evidence="5" key="1">
    <citation type="submission" date="2021-05" db="EMBL/GenBank/DDBJ databases">
        <authorList>
            <person name="Pietrasiak N."/>
            <person name="Ward R."/>
            <person name="Stajich J.E."/>
            <person name="Kurbessoian T."/>
        </authorList>
    </citation>
    <scope>NUCLEOTIDE SEQUENCE</scope>
    <source>
        <strain evidence="5">JT2-VF2</strain>
    </source>
</reference>
<dbReference type="PRINTS" id="PR00909">
    <property type="entry name" value="SPERMDNBNDNG"/>
</dbReference>
<evidence type="ECO:0000256" key="3">
    <source>
        <dbReference type="ARBA" id="ARBA00022729"/>
    </source>
</evidence>
<keyword evidence="2" id="KW-0813">Transport</keyword>
<evidence type="ECO:0000256" key="1">
    <source>
        <dbReference type="ARBA" id="ARBA00004418"/>
    </source>
</evidence>
<dbReference type="Gene3D" id="3.40.190.10">
    <property type="entry name" value="Periplasmic binding protein-like II"/>
    <property type="match status" value="2"/>
</dbReference>
<evidence type="ECO:0000256" key="2">
    <source>
        <dbReference type="ARBA" id="ARBA00022448"/>
    </source>
</evidence>
<proteinExistence type="predicted"/>
<evidence type="ECO:0000313" key="5">
    <source>
        <dbReference type="EMBL" id="MBW4564150.1"/>
    </source>
</evidence>
<dbReference type="PANTHER" id="PTHR30222">
    <property type="entry name" value="SPERMIDINE/PUTRESCINE-BINDING PERIPLASMIC PROTEIN"/>
    <property type="match status" value="1"/>
</dbReference>